<feature type="domain" description="ABC3 transporter permease C-terminal" evidence="7">
    <location>
        <begin position="682"/>
        <end position="796"/>
    </location>
</feature>
<comment type="subcellular location">
    <subcellularLocation>
        <location evidence="1">Cell membrane</location>
        <topology evidence="1">Multi-pass membrane protein</topology>
    </subcellularLocation>
</comment>
<reference evidence="9 10" key="1">
    <citation type="submission" date="2023-09" db="EMBL/GenBank/DDBJ databases">
        <authorList>
            <person name="Rey-Velasco X."/>
        </authorList>
    </citation>
    <scope>NUCLEOTIDE SEQUENCE [LARGE SCALE GENOMIC DNA]</scope>
    <source>
        <strain evidence="9 10">F388</strain>
    </source>
</reference>
<evidence type="ECO:0000256" key="4">
    <source>
        <dbReference type="ARBA" id="ARBA00022989"/>
    </source>
</evidence>
<evidence type="ECO:0000259" key="8">
    <source>
        <dbReference type="Pfam" id="PF12704"/>
    </source>
</evidence>
<dbReference type="InterPro" id="IPR025857">
    <property type="entry name" value="MacB_PCD"/>
</dbReference>
<feature type="domain" description="ABC3 transporter permease C-terminal" evidence="7">
    <location>
        <begin position="298"/>
        <end position="412"/>
    </location>
</feature>
<keyword evidence="2" id="KW-1003">Cell membrane</keyword>
<organism evidence="9 10">
    <name type="scientific">Croceitalea rosinachiae</name>
    <dbReference type="NCBI Taxonomy" id="3075596"/>
    <lineage>
        <taxon>Bacteria</taxon>
        <taxon>Pseudomonadati</taxon>
        <taxon>Bacteroidota</taxon>
        <taxon>Flavobacteriia</taxon>
        <taxon>Flavobacteriales</taxon>
        <taxon>Flavobacteriaceae</taxon>
        <taxon>Croceitalea</taxon>
    </lineage>
</organism>
<dbReference type="Pfam" id="PF02687">
    <property type="entry name" value="FtsX"/>
    <property type="match status" value="2"/>
</dbReference>
<dbReference type="RefSeq" id="WP_311349915.1">
    <property type="nucleotide sequence ID" value="NZ_JAVRHR010000001.1"/>
</dbReference>
<accession>A0ABU3A8S4</accession>
<dbReference type="Proteomes" id="UP001255246">
    <property type="component" value="Unassembled WGS sequence"/>
</dbReference>
<feature type="transmembrane region" description="Helical" evidence="6">
    <location>
        <begin position="294"/>
        <end position="313"/>
    </location>
</feature>
<dbReference type="PANTHER" id="PTHR30572">
    <property type="entry name" value="MEMBRANE COMPONENT OF TRANSPORTER-RELATED"/>
    <property type="match status" value="1"/>
</dbReference>
<evidence type="ECO:0000313" key="9">
    <source>
        <dbReference type="EMBL" id="MDT0606359.1"/>
    </source>
</evidence>
<feature type="transmembrane region" description="Helical" evidence="6">
    <location>
        <begin position="732"/>
        <end position="752"/>
    </location>
</feature>
<dbReference type="InterPro" id="IPR003838">
    <property type="entry name" value="ABC3_permease_C"/>
</dbReference>
<proteinExistence type="predicted"/>
<feature type="domain" description="MacB-like periplasmic core" evidence="8">
    <location>
        <begin position="20"/>
        <end position="244"/>
    </location>
</feature>
<comment type="caution">
    <text evidence="9">The sequence shown here is derived from an EMBL/GenBank/DDBJ whole genome shotgun (WGS) entry which is preliminary data.</text>
</comment>
<keyword evidence="10" id="KW-1185">Reference proteome</keyword>
<name>A0ABU3A8S4_9FLAO</name>
<dbReference type="Pfam" id="PF12704">
    <property type="entry name" value="MacB_PCD"/>
    <property type="match status" value="1"/>
</dbReference>
<feature type="transmembrane region" description="Helical" evidence="6">
    <location>
        <begin position="764"/>
        <end position="784"/>
    </location>
</feature>
<feature type="transmembrane region" description="Helical" evidence="6">
    <location>
        <begin position="385"/>
        <end position="408"/>
    </location>
</feature>
<keyword evidence="3 6" id="KW-0812">Transmembrane</keyword>
<sequence>MLKNYLKVGFRNIMRNRTFSAINLLGLVLGMVCFLFIFLWIEDERKIDNFHSNNEHLYNVYYKVTSEGKIDGTYTGPTSYENERYAPLLEGVDEKVLGIEHLNFYTTGYELPWGYPETFEAGDKMYKLEGSRATKDFFKMFDYPIIAGNSETPLHDLNTIAISRKMAELFFKTPEQAVGKTITYENSLDLTVTAVFENITSKSSLRFDYLIDWESYAKARMLLASHNILTTVRIENAANPKEVALGINRYLQTKMNPNDQVKIEAKLAPFQDRYLVANFENAKPAGGRIDYLELFGGVALFILIIACVNYMNLSTARSVKRAKEVGVRKVVGSSKSHLIRQFLMESLLLSFFAVVVSIALTWLLLPYVNTLTGKQIDLPYVNPSYWFAVLGLVVITGFIAGSYPALFMSSLKPVQVLQGKLQFTGTSKWLRKGLTVFQFGLSILLLIGTLVVSRQTDYLQDSHLGYDRENLLYIRIEDELADAQKYALFKEEASKLSGVALVDRSSEAPHSMTFEVTDPINWQGKREGQSVGFKPKSVGFDFLKLMNLKVAEGRGFSRTIATDSSDAFMVNREAVKQMGLMNPLGKWISAWDKKGKIIGILEDYHTASLHEKIKPVVVDIKENLNFGVILIRTEAGRTREAIAGLESIYQKINPNRPFDFQFTDNEYRKMYESEQVIAKLSNIFSVLALLISCLGILGLAMFSAEQRIKEIGIRKVLGASTANIINLFSKDILRLIGFSFLITAPVGWYFMNSWLQNFAYQIELAWWIFGLAGLIAFVIAFLTIGSQSLKVAHTNPVKSLRSE</sequence>
<evidence type="ECO:0000313" key="10">
    <source>
        <dbReference type="Proteomes" id="UP001255246"/>
    </source>
</evidence>
<feature type="transmembrane region" description="Helical" evidence="6">
    <location>
        <begin position="429"/>
        <end position="452"/>
    </location>
</feature>
<evidence type="ECO:0000256" key="2">
    <source>
        <dbReference type="ARBA" id="ARBA00022475"/>
    </source>
</evidence>
<keyword evidence="5 6" id="KW-0472">Membrane</keyword>
<dbReference type="EMBL" id="JAVRHR010000001">
    <property type="protein sequence ID" value="MDT0606359.1"/>
    <property type="molecule type" value="Genomic_DNA"/>
</dbReference>
<gene>
    <name evidence="9" type="ORF">RM706_04935</name>
</gene>
<evidence type="ECO:0000256" key="5">
    <source>
        <dbReference type="ARBA" id="ARBA00023136"/>
    </source>
</evidence>
<dbReference type="InterPro" id="IPR050250">
    <property type="entry name" value="Macrolide_Exporter_MacB"/>
</dbReference>
<evidence type="ECO:0000256" key="3">
    <source>
        <dbReference type="ARBA" id="ARBA00022692"/>
    </source>
</evidence>
<keyword evidence="4 6" id="KW-1133">Transmembrane helix</keyword>
<evidence type="ECO:0000256" key="6">
    <source>
        <dbReference type="SAM" id="Phobius"/>
    </source>
</evidence>
<feature type="transmembrane region" description="Helical" evidence="6">
    <location>
        <begin position="342"/>
        <end position="365"/>
    </location>
</feature>
<evidence type="ECO:0000256" key="1">
    <source>
        <dbReference type="ARBA" id="ARBA00004651"/>
    </source>
</evidence>
<dbReference type="PANTHER" id="PTHR30572:SF18">
    <property type="entry name" value="ABC-TYPE MACROLIDE FAMILY EXPORT SYSTEM PERMEASE COMPONENT 2"/>
    <property type="match status" value="1"/>
</dbReference>
<protein>
    <submittedName>
        <fullName evidence="9">FtsX-like permease family protein</fullName>
    </submittedName>
</protein>
<feature type="transmembrane region" description="Helical" evidence="6">
    <location>
        <begin position="21"/>
        <end position="41"/>
    </location>
</feature>
<evidence type="ECO:0000259" key="7">
    <source>
        <dbReference type="Pfam" id="PF02687"/>
    </source>
</evidence>
<feature type="transmembrane region" description="Helical" evidence="6">
    <location>
        <begin position="683"/>
        <end position="704"/>
    </location>
</feature>